<evidence type="ECO:0000256" key="1">
    <source>
        <dbReference type="ARBA" id="ARBA00004496"/>
    </source>
</evidence>
<dbReference type="PANTHER" id="PTHR42930:SF3">
    <property type="entry name" value="PHOSPHATE-SPECIFIC TRANSPORT SYSTEM ACCESSORY PROTEIN PHOU"/>
    <property type="match status" value="1"/>
</dbReference>
<evidence type="ECO:0000256" key="5">
    <source>
        <dbReference type="ARBA" id="ARBA00022490"/>
    </source>
</evidence>
<dbReference type="NCBIfam" id="TIGR02135">
    <property type="entry name" value="phoU_full"/>
    <property type="match status" value="1"/>
</dbReference>
<dbReference type="InterPro" id="IPR026022">
    <property type="entry name" value="PhoU_dom"/>
</dbReference>
<dbReference type="EMBL" id="QICB01000005">
    <property type="protein sequence ID" value="RNL19432.1"/>
    <property type="molecule type" value="Genomic_DNA"/>
</dbReference>
<evidence type="ECO:0000256" key="2">
    <source>
        <dbReference type="ARBA" id="ARBA00008107"/>
    </source>
</evidence>
<dbReference type="OrthoDB" id="9814256at2"/>
<dbReference type="InterPro" id="IPR028366">
    <property type="entry name" value="PhoU"/>
</dbReference>
<dbReference type="PANTHER" id="PTHR42930">
    <property type="entry name" value="PHOSPHATE-SPECIFIC TRANSPORT SYSTEM ACCESSORY PROTEIN PHOU"/>
    <property type="match status" value="1"/>
</dbReference>
<dbReference type="GO" id="GO:0045936">
    <property type="term" value="P:negative regulation of phosphate metabolic process"/>
    <property type="evidence" value="ECO:0007669"/>
    <property type="project" value="InterPro"/>
</dbReference>
<proteinExistence type="inferred from homology"/>
<keyword evidence="4 7" id="KW-0813">Transport</keyword>
<dbReference type="Proteomes" id="UP000267368">
    <property type="component" value="Unassembled WGS sequence"/>
</dbReference>
<evidence type="ECO:0000256" key="7">
    <source>
        <dbReference type="PIRNR" id="PIRNR003107"/>
    </source>
</evidence>
<keyword evidence="10" id="KW-1185">Reference proteome</keyword>
<feature type="domain" description="PhoU" evidence="8">
    <location>
        <begin position="20"/>
        <end position="104"/>
    </location>
</feature>
<keyword evidence="5 7" id="KW-0963">Cytoplasm</keyword>
<dbReference type="GO" id="GO:0030643">
    <property type="term" value="P:intracellular phosphate ion homeostasis"/>
    <property type="evidence" value="ECO:0007669"/>
    <property type="project" value="InterPro"/>
</dbReference>
<keyword evidence="6 7" id="KW-0592">Phosphate transport</keyword>
<dbReference type="Pfam" id="PF01895">
    <property type="entry name" value="PhoU"/>
    <property type="match status" value="2"/>
</dbReference>
<dbReference type="RefSeq" id="WP_123198425.1">
    <property type="nucleotide sequence ID" value="NZ_QICB01000005.1"/>
</dbReference>
<comment type="similarity">
    <text evidence="2 7">Belongs to the PhoU family.</text>
</comment>
<dbReference type="AlphaFoldDB" id="A0A3N0AE35"/>
<feature type="domain" description="PhoU" evidence="8">
    <location>
        <begin position="121"/>
        <end position="205"/>
    </location>
</feature>
<dbReference type="InterPro" id="IPR038078">
    <property type="entry name" value="PhoU-like_sf"/>
</dbReference>
<evidence type="ECO:0000259" key="8">
    <source>
        <dbReference type="Pfam" id="PF01895"/>
    </source>
</evidence>
<gene>
    <name evidence="9" type="primary">phoU</name>
    <name evidence="9" type="ORF">DMP07_06955</name>
</gene>
<comment type="subunit">
    <text evidence="3 7">Homodimer.</text>
</comment>
<evidence type="ECO:0000256" key="6">
    <source>
        <dbReference type="ARBA" id="ARBA00022592"/>
    </source>
</evidence>
<evidence type="ECO:0000256" key="3">
    <source>
        <dbReference type="ARBA" id="ARBA00011738"/>
    </source>
</evidence>
<protein>
    <recommendedName>
        <fullName evidence="7">Phosphate-specific transport system accessory protein PhoU</fullName>
    </recommendedName>
</protein>
<sequence length="219" mass="24087">MMRTVFQHELSLLDAQMLVMASSMEEAVVSAVKVMEERDAELAARVIEGDDDIDRQERDVESLCLKLLLTQQPVASDLRHVSSALKMVGDMERIGDQAADICDTMLAIDGPIDARLSKHLRGMAEQACDMVHDAVEAFVESDVEKARAVIGSDEQVDELFCKVKNDVIAAIKEDSEPANSLVEALMAAKYLERIADHAENVAEWVEYGLTGMHKGDLIG</sequence>
<organism evidence="9 10">
    <name type="scientific">Slackia faecicanis</name>
    <dbReference type="NCBI Taxonomy" id="255723"/>
    <lineage>
        <taxon>Bacteria</taxon>
        <taxon>Bacillati</taxon>
        <taxon>Actinomycetota</taxon>
        <taxon>Coriobacteriia</taxon>
        <taxon>Eggerthellales</taxon>
        <taxon>Eggerthellaceae</taxon>
        <taxon>Slackia</taxon>
    </lineage>
</organism>
<comment type="subcellular location">
    <subcellularLocation>
        <location evidence="1 7">Cytoplasm</location>
    </subcellularLocation>
</comment>
<name>A0A3N0AE35_9ACTN</name>
<comment type="caution">
    <text evidence="9">The sequence shown here is derived from an EMBL/GenBank/DDBJ whole genome shotgun (WGS) entry which is preliminary data.</text>
</comment>
<dbReference type="Gene3D" id="1.20.58.220">
    <property type="entry name" value="Phosphate transport system protein phou homolog 2, domain 2"/>
    <property type="match status" value="1"/>
</dbReference>
<evidence type="ECO:0000313" key="9">
    <source>
        <dbReference type="EMBL" id="RNL19432.1"/>
    </source>
</evidence>
<dbReference type="GO" id="GO:0005737">
    <property type="term" value="C:cytoplasm"/>
    <property type="evidence" value="ECO:0007669"/>
    <property type="project" value="UniProtKB-SubCell"/>
</dbReference>
<dbReference type="FunFam" id="1.20.58.220:FF:000004">
    <property type="entry name" value="Phosphate-specific transport system accessory protein PhoU"/>
    <property type="match status" value="1"/>
</dbReference>
<dbReference type="SUPFAM" id="SSF109755">
    <property type="entry name" value="PhoU-like"/>
    <property type="match status" value="1"/>
</dbReference>
<accession>A0A3N0AE35</accession>
<evidence type="ECO:0000256" key="4">
    <source>
        <dbReference type="ARBA" id="ARBA00022448"/>
    </source>
</evidence>
<reference evidence="10" key="1">
    <citation type="submission" date="2018-05" db="EMBL/GenBank/DDBJ databases">
        <title>Genome Sequencing of selected type strains of the family Eggerthellaceae.</title>
        <authorList>
            <person name="Danylec N."/>
            <person name="Stoll D.A."/>
            <person name="Doetsch A."/>
            <person name="Huch M."/>
        </authorList>
    </citation>
    <scope>NUCLEOTIDE SEQUENCE [LARGE SCALE GENOMIC DNA]</scope>
    <source>
        <strain evidence="10">DSM 17537</strain>
    </source>
</reference>
<dbReference type="GO" id="GO:0006817">
    <property type="term" value="P:phosphate ion transport"/>
    <property type="evidence" value="ECO:0007669"/>
    <property type="project" value="UniProtKB-KW"/>
</dbReference>
<evidence type="ECO:0000313" key="10">
    <source>
        <dbReference type="Proteomes" id="UP000267368"/>
    </source>
</evidence>
<comment type="function">
    <text evidence="7">Plays a role in the regulation of phosphate uptake.</text>
</comment>
<dbReference type="PIRSF" id="PIRSF003107">
    <property type="entry name" value="PhoU"/>
    <property type="match status" value="1"/>
</dbReference>